<protein>
    <submittedName>
        <fullName evidence="2">Uncharacterized protein</fullName>
    </submittedName>
</protein>
<dbReference type="RefSeq" id="WP_132128605.1">
    <property type="nucleotide sequence ID" value="NZ_CP042432.1"/>
</dbReference>
<keyword evidence="1" id="KW-0472">Membrane</keyword>
<evidence type="ECO:0000313" key="3">
    <source>
        <dbReference type="Proteomes" id="UP000295807"/>
    </source>
</evidence>
<feature type="transmembrane region" description="Helical" evidence="1">
    <location>
        <begin position="12"/>
        <end position="36"/>
    </location>
</feature>
<accession>A0A4R3KTA8</accession>
<evidence type="ECO:0000256" key="1">
    <source>
        <dbReference type="SAM" id="Phobius"/>
    </source>
</evidence>
<sequence>MKQVKDRGNTMLILAIATMAMVAIAMSSHLIAYWTLPYRFASDLIPYDLVREMTQPHFLMLVLGISALAAGALFLWLSRPVVTIVISVIAVIILIGYPV</sequence>
<feature type="transmembrane region" description="Helical" evidence="1">
    <location>
        <begin position="81"/>
        <end position="98"/>
    </location>
</feature>
<dbReference type="Proteomes" id="UP000295807">
    <property type="component" value="Unassembled WGS sequence"/>
</dbReference>
<organism evidence="2 3">
    <name type="scientific">Anseongella ginsenosidimutans</name>
    <dbReference type="NCBI Taxonomy" id="496056"/>
    <lineage>
        <taxon>Bacteria</taxon>
        <taxon>Pseudomonadati</taxon>
        <taxon>Bacteroidota</taxon>
        <taxon>Sphingobacteriia</taxon>
        <taxon>Sphingobacteriales</taxon>
        <taxon>Sphingobacteriaceae</taxon>
        <taxon>Anseongella</taxon>
    </lineage>
</organism>
<dbReference type="AlphaFoldDB" id="A0A4R3KTA8"/>
<proteinExistence type="predicted"/>
<name>A0A4R3KTA8_9SPHI</name>
<keyword evidence="1" id="KW-1133">Transmembrane helix</keyword>
<keyword evidence="3" id="KW-1185">Reference proteome</keyword>
<keyword evidence="1" id="KW-0812">Transmembrane</keyword>
<evidence type="ECO:0000313" key="2">
    <source>
        <dbReference type="EMBL" id="TCS88394.1"/>
    </source>
</evidence>
<feature type="transmembrane region" description="Helical" evidence="1">
    <location>
        <begin position="56"/>
        <end position="76"/>
    </location>
</feature>
<reference evidence="2 3" key="1">
    <citation type="submission" date="2019-03" db="EMBL/GenBank/DDBJ databases">
        <title>Genomic Encyclopedia of Type Strains, Phase IV (KMG-IV): sequencing the most valuable type-strain genomes for metagenomic binning, comparative biology and taxonomic classification.</title>
        <authorList>
            <person name="Goeker M."/>
        </authorList>
    </citation>
    <scope>NUCLEOTIDE SEQUENCE [LARGE SCALE GENOMIC DNA]</scope>
    <source>
        <strain evidence="2 3">DSM 21100</strain>
    </source>
</reference>
<gene>
    <name evidence="2" type="ORF">EDD80_103258</name>
</gene>
<comment type="caution">
    <text evidence="2">The sequence shown here is derived from an EMBL/GenBank/DDBJ whole genome shotgun (WGS) entry which is preliminary data.</text>
</comment>
<dbReference type="EMBL" id="SMAD01000003">
    <property type="protein sequence ID" value="TCS88394.1"/>
    <property type="molecule type" value="Genomic_DNA"/>
</dbReference>